<dbReference type="EMBL" id="BBNY01000076">
    <property type="protein sequence ID" value="GAL90547.1"/>
    <property type="molecule type" value="Genomic_DNA"/>
</dbReference>
<gene>
    <name evidence="2" type="ORF">JCM19538_312</name>
</gene>
<protein>
    <submittedName>
        <fullName evidence="2">Uncharacterized protein</fullName>
    </submittedName>
</protein>
<name>A0A098LVV7_9FLAO</name>
<evidence type="ECO:0000313" key="3">
    <source>
        <dbReference type="Proteomes" id="UP000030184"/>
    </source>
</evidence>
<reference evidence="3" key="1">
    <citation type="journal article" date="2014" name="Genome Announc.">
        <title>Draft Genome Sequence of Marine Flavobacterium Jejuia pallidilutea Strain 11shimoA1 and Pigmentation Mutants.</title>
        <authorList>
            <person name="Takatani N."/>
            <person name="Nakanishi M."/>
            <person name="Meirelles P."/>
            <person name="Mino S."/>
            <person name="Suda W."/>
            <person name="Oshima K."/>
            <person name="Hattori M."/>
            <person name="Ohkuma M."/>
            <person name="Hosokawa M."/>
            <person name="Miyashita K."/>
            <person name="Thompson F.L."/>
            <person name="Niwa A."/>
            <person name="Sawabe T."/>
            <person name="Sawabe T."/>
        </authorList>
    </citation>
    <scope>NUCLEOTIDE SEQUENCE [LARGE SCALE GENOMIC DNA]</scope>
    <source>
        <strain evidence="3">JCM 19538</strain>
    </source>
</reference>
<comment type="caution">
    <text evidence="2">The sequence shown here is derived from an EMBL/GenBank/DDBJ whole genome shotgun (WGS) entry which is preliminary data.</text>
</comment>
<sequence>MFPVMIKSIFNDSTFSMMVSMVCPCTIKALDDMPLSLSSSEYFWIILRSLFSTSALASLSSLGPVPLVYCTKSGSGAAIWINQIFEWNFSAKEAPMSINCCAMLSNSIGISIFFITIGVTISFNLRNFN</sequence>
<evidence type="ECO:0000256" key="1">
    <source>
        <dbReference type="SAM" id="Phobius"/>
    </source>
</evidence>
<keyword evidence="3" id="KW-1185">Reference proteome</keyword>
<keyword evidence="1" id="KW-1133">Transmembrane helix</keyword>
<keyword evidence="1" id="KW-0472">Membrane</keyword>
<dbReference type="AlphaFoldDB" id="A0A098LVV7"/>
<feature type="transmembrane region" description="Helical" evidence="1">
    <location>
        <begin position="96"/>
        <end position="123"/>
    </location>
</feature>
<keyword evidence="1" id="KW-0812">Transmembrane</keyword>
<accession>A0A098LVV7</accession>
<organism evidence="2 3">
    <name type="scientific">Jejuia pallidilutea</name>
    <dbReference type="NCBI Taxonomy" id="504487"/>
    <lineage>
        <taxon>Bacteria</taxon>
        <taxon>Pseudomonadati</taxon>
        <taxon>Bacteroidota</taxon>
        <taxon>Flavobacteriia</taxon>
        <taxon>Flavobacteriales</taxon>
        <taxon>Flavobacteriaceae</taxon>
        <taxon>Jejuia</taxon>
    </lineage>
</organism>
<proteinExistence type="predicted"/>
<dbReference type="Proteomes" id="UP000030184">
    <property type="component" value="Unassembled WGS sequence"/>
</dbReference>
<evidence type="ECO:0000313" key="2">
    <source>
        <dbReference type="EMBL" id="GAL90547.1"/>
    </source>
</evidence>